<dbReference type="InterPro" id="IPR049326">
    <property type="entry name" value="Rhodopsin_dom_fungi"/>
</dbReference>
<evidence type="ECO:0000313" key="8">
    <source>
        <dbReference type="EMBL" id="KAF2965844.1"/>
    </source>
</evidence>
<evidence type="ECO:0000256" key="6">
    <source>
        <dbReference type="SAM" id="Phobius"/>
    </source>
</evidence>
<feature type="domain" description="Rhodopsin" evidence="7">
    <location>
        <begin position="47"/>
        <end position="267"/>
    </location>
</feature>
<comment type="similarity">
    <text evidence="5">Belongs to the SAT4 family.</text>
</comment>
<evidence type="ECO:0000256" key="5">
    <source>
        <dbReference type="ARBA" id="ARBA00038359"/>
    </source>
</evidence>
<gene>
    <name evidence="8" type="ORF">GQX73_g7743</name>
</gene>
<organism evidence="8 9">
    <name type="scientific">Xylaria multiplex</name>
    <dbReference type="NCBI Taxonomy" id="323545"/>
    <lineage>
        <taxon>Eukaryota</taxon>
        <taxon>Fungi</taxon>
        <taxon>Dikarya</taxon>
        <taxon>Ascomycota</taxon>
        <taxon>Pezizomycotina</taxon>
        <taxon>Sordariomycetes</taxon>
        <taxon>Xylariomycetidae</taxon>
        <taxon>Xylariales</taxon>
        <taxon>Xylariaceae</taxon>
        <taxon>Xylaria</taxon>
    </lineage>
</organism>
<evidence type="ECO:0000259" key="7">
    <source>
        <dbReference type="Pfam" id="PF20684"/>
    </source>
</evidence>
<comment type="subcellular location">
    <subcellularLocation>
        <location evidence="1">Membrane</location>
        <topology evidence="1">Multi-pass membrane protein</topology>
    </subcellularLocation>
</comment>
<protein>
    <recommendedName>
        <fullName evidence="7">Rhodopsin domain-containing protein</fullName>
    </recommendedName>
</protein>
<sequence>MSQIPTAEDLMALPPSFLAQDTSRVLFNVTTAFAVITTLVYVLFLTSRTFCAEHNSLEIWIIPVFSYAFCVGLWALGFSLVALGGAGRHAAYWFLTDPKVITTYLKMQTAAEFVYVASCLCPKLSILALYLRIFTDRKVRIGTWIAIGVAIAHAIANIIASFTICQPFEYKWNKTIHGHCANVIASYRYVSLPHILTDIAIFVLPLSSLYRLQISKRRRFGIFLTFVIGSLGIITAIIRFIMFFTLDLESDPTWYAPALFSYTIIEPWLRTTVNSYHSNNIDNTDQSTRIDIPLRNLKGSNTTSISTPKPISRRNDDDDRSHLILLEHSVDVEVSHGYFRRKV</sequence>
<feature type="transmembrane region" description="Helical" evidence="6">
    <location>
        <begin position="113"/>
        <end position="131"/>
    </location>
</feature>
<dbReference type="OrthoDB" id="5342292at2759"/>
<dbReference type="Pfam" id="PF20684">
    <property type="entry name" value="Fung_rhodopsin"/>
    <property type="match status" value="1"/>
</dbReference>
<keyword evidence="3 6" id="KW-1133">Transmembrane helix</keyword>
<feature type="transmembrane region" description="Helical" evidence="6">
    <location>
        <begin position="192"/>
        <end position="210"/>
    </location>
</feature>
<keyword evidence="4 6" id="KW-0472">Membrane</keyword>
<evidence type="ECO:0000256" key="1">
    <source>
        <dbReference type="ARBA" id="ARBA00004141"/>
    </source>
</evidence>
<feature type="transmembrane region" description="Helical" evidence="6">
    <location>
        <begin position="222"/>
        <end position="246"/>
    </location>
</feature>
<name>A0A7C8IQQ1_9PEZI</name>
<keyword evidence="9" id="KW-1185">Reference proteome</keyword>
<comment type="caution">
    <text evidence="8">The sequence shown here is derived from an EMBL/GenBank/DDBJ whole genome shotgun (WGS) entry which is preliminary data.</text>
</comment>
<dbReference type="PANTHER" id="PTHR33048:SF156">
    <property type="entry name" value="INTEGRAL MEMBRANE PROTEIN"/>
    <property type="match status" value="1"/>
</dbReference>
<dbReference type="AlphaFoldDB" id="A0A7C8IQQ1"/>
<evidence type="ECO:0000313" key="9">
    <source>
        <dbReference type="Proteomes" id="UP000481858"/>
    </source>
</evidence>
<dbReference type="InterPro" id="IPR052337">
    <property type="entry name" value="SAT4-like"/>
</dbReference>
<reference evidence="8 9" key="1">
    <citation type="submission" date="2019-12" db="EMBL/GenBank/DDBJ databases">
        <title>Draft genome sequence of the ascomycete Xylaria multiplex DSM 110363.</title>
        <authorList>
            <person name="Buettner E."/>
            <person name="Kellner H."/>
        </authorList>
    </citation>
    <scope>NUCLEOTIDE SEQUENCE [LARGE SCALE GENOMIC DNA]</scope>
    <source>
        <strain evidence="8 9">DSM 110363</strain>
    </source>
</reference>
<feature type="transmembrane region" description="Helical" evidence="6">
    <location>
        <begin position="143"/>
        <end position="164"/>
    </location>
</feature>
<accession>A0A7C8IQQ1</accession>
<evidence type="ECO:0000256" key="3">
    <source>
        <dbReference type="ARBA" id="ARBA00022989"/>
    </source>
</evidence>
<dbReference type="InParanoid" id="A0A7C8IQQ1"/>
<feature type="transmembrane region" description="Helical" evidence="6">
    <location>
        <begin position="57"/>
        <end position="83"/>
    </location>
</feature>
<dbReference type="GO" id="GO:0016020">
    <property type="term" value="C:membrane"/>
    <property type="evidence" value="ECO:0007669"/>
    <property type="project" value="UniProtKB-SubCell"/>
</dbReference>
<proteinExistence type="inferred from homology"/>
<dbReference type="Proteomes" id="UP000481858">
    <property type="component" value="Unassembled WGS sequence"/>
</dbReference>
<keyword evidence="2 6" id="KW-0812">Transmembrane</keyword>
<dbReference type="PANTHER" id="PTHR33048">
    <property type="entry name" value="PTH11-LIKE INTEGRAL MEMBRANE PROTEIN (AFU_ORTHOLOGUE AFUA_5G11245)"/>
    <property type="match status" value="1"/>
</dbReference>
<evidence type="ECO:0000256" key="4">
    <source>
        <dbReference type="ARBA" id="ARBA00023136"/>
    </source>
</evidence>
<dbReference type="EMBL" id="WUBL01000104">
    <property type="protein sequence ID" value="KAF2965844.1"/>
    <property type="molecule type" value="Genomic_DNA"/>
</dbReference>
<evidence type="ECO:0000256" key="2">
    <source>
        <dbReference type="ARBA" id="ARBA00022692"/>
    </source>
</evidence>
<feature type="transmembrane region" description="Helical" evidence="6">
    <location>
        <begin position="25"/>
        <end position="45"/>
    </location>
</feature>